<keyword evidence="2" id="KW-0723">Serine/threonine-protein kinase</keyword>
<dbReference type="Pfam" id="PF13947">
    <property type="entry name" value="GUB_WAK_bind"/>
    <property type="match status" value="1"/>
</dbReference>
<dbReference type="EnsemblPlants" id="LPERR11G19770.1">
    <property type="protein sequence ID" value="LPERR11G19770.1"/>
    <property type="gene ID" value="LPERR11G19770"/>
</dbReference>
<reference evidence="11" key="2">
    <citation type="submission" date="2013-12" db="EMBL/GenBank/DDBJ databases">
        <authorList>
            <person name="Yu Y."/>
            <person name="Lee S."/>
            <person name="de Baynast K."/>
            <person name="Wissotski M."/>
            <person name="Liu L."/>
            <person name="Talag J."/>
            <person name="Goicoechea J."/>
            <person name="Angelova A."/>
            <person name="Jetty R."/>
            <person name="Kudrna D."/>
            <person name="Golser W."/>
            <person name="Rivera L."/>
            <person name="Zhang J."/>
            <person name="Wing R."/>
        </authorList>
    </citation>
    <scope>NUCLEOTIDE SEQUENCE</scope>
</reference>
<evidence type="ECO:0000256" key="5">
    <source>
        <dbReference type="ARBA" id="ARBA00022741"/>
    </source>
</evidence>
<dbReference type="InterPro" id="IPR011009">
    <property type="entry name" value="Kinase-like_dom_sf"/>
</dbReference>
<dbReference type="SUPFAM" id="SSF57184">
    <property type="entry name" value="Growth factor receptor domain"/>
    <property type="match status" value="1"/>
</dbReference>
<dbReference type="SUPFAM" id="SSF56112">
    <property type="entry name" value="Protein kinase-like (PK-like)"/>
    <property type="match status" value="1"/>
</dbReference>
<keyword evidence="8" id="KW-0325">Glycoprotein</keyword>
<dbReference type="SMART" id="SM00179">
    <property type="entry name" value="EGF_CA"/>
    <property type="match status" value="1"/>
</dbReference>
<dbReference type="GO" id="GO:0005886">
    <property type="term" value="C:plasma membrane"/>
    <property type="evidence" value="ECO:0007669"/>
    <property type="project" value="TreeGrafter"/>
</dbReference>
<keyword evidence="7" id="KW-1015">Disulfide bond</keyword>
<organism evidence="10 11">
    <name type="scientific">Leersia perrieri</name>
    <dbReference type="NCBI Taxonomy" id="77586"/>
    <lineage>
        <taxon>Eukaryota</taxon>
        <taxon>Viridiplantae</taxon>
        <taxon>Streptophyta</taxon>
        <taxon>Embryophyta</taxon>
        <taxon>Tracheophyta</taxon>
        <taxon>Spermatophyta</taxon>
        <taxon>Magnoliopsida</taxon>
        <taxon>Liliopsida</taxon>
        <taxon>Poales</taxon>
        <taxon>Poaceae</taxon>
        <taxon>BOP clade</taxon>
        <taxon>Oryzoideae</taxon>
        <taxon>Oryzeae</taxon>
        <taxon>Oryzinae</taxon>
        <taxon>Leersia</taxon>
    </lineage>
</organism>
<dbReference type="InterPro" id="IPR009030">
    <property type="entry name" value="Growth_fac_rcpt_cys_sf"/>
</dbReference>
<dbReference type="eggNOG" id="ENOG502QQPF">
    <property type="taxonomic scope" value="Eukaryota"/>
</dbReference>
<dbReference type="STRING" id="77586.A0A0D9XVI8"/>
<dbReference type="HOGENOM" id="CLU_000288_43_5_1"/>
<evidence type="ECO:0000256" key="1">
    <source>
        <dbReference type="ARBA" id="ARBA00004479"/>
    </source>
</evidence>
<evidence type="ECO:0000256" key="2">
    <source>
        <dbReference type="ARBA" id="ARBA00022527"/>
    </source>
</evidence>
<dbReference type="Gramene" id="LPERR11G19770.1">
    <property type="protein sequence ID" value="LPERR11G19770.1"/>
    <property type="gene ID" value="LPERR11G19770"/>
</dbReference>
<protein>
    <recommendedName>
        <fullName evidence="9">Protein kinase domain-containing protein</fullName>
    </recommendedName>
</protein>
<dbReference type="PANTHER" id="PTHR27005">
    <property type="entry name" value="WALL-ASSOCIATED RECEPTOR KINASE-LIKE 21"/>
    <property type="match status" value="1"/>
</dbReference>
<dbReference type="GO" id="GO:0007166">
    <property type="term" value="P:cell surface receptor signaling pathway"/>
    <property type="evidence" value="ECO:0007669"/>
    <property type="project" value="InterPro"/>
</dbReference>
<dbReference type="InterPro" id="IPR045274">
    <property type="entry name" value="WAK-like"/>
</dbReference>
<dbReference type="PROSITE" id="PS01187">
    <property type="entry name" value="EGF_CA"/>
    <property type="match status" value="1"/>
</dbReference>
<keyword evidence="5" id="KW-0547">Nucleotide-binding</keyword>
<keyword evidence="2" id="KW-0418">Kinase</keyword>
<dbReference type="InterPro" id="IPR025287">
    <property type="entry name" value="WAK_GUB"/>
</dbReference>
<dbReference type="AlphaFoldDB" id="A0A0D9XVI8"/>
<keyword evidence="3" id="KW-0808">Transferase</keyword>
<dbReference type="InterPro" id="IPR008271">
    <property type="entry name" value="Ser/Thr_kinase_AS"/>
</dbReference>
<evidence type="ECO:0000256" key="7">
    <source>
        <dbReference type="ARBA" id="ARBA00023157"/>
    </source>
</evidence>
<dbReference type="GO" id="GO:0004674">
    <property type="term" value="F:protein serine/threonine kinase activity"/>
    <property type="evidence" value="ECO:0007669"/>
    <property type="project" value="UniProtKB-KW"/>
</dbReference>
<evidence type="ECO:0000313" key="11">
    <source>
        <dbReference type="Proteomes" id="UP000032180"/>
    </source>
</evidence>
<dbReference type="PROSITE" id="PS50011">
    <property type="entry name" value="PROTEIN_KINASE_DOM"/>
    <property type="match status" value="1"/>
</dbReference>
<feature type="domain" description="Protein kinase" evidence="9">
    <location>
        <begin position="168"/>
        <end position="503"/>
    </location>
</feature>
<dbReference type="GO" id="GO:0030247">
    <property type="term" value="F:polysaccharide binding"/>
    <property type="evidence" value="ECO:0007669"/>
    <property type="project" value="InterPro"/>
</dbReference>
<dbReference type="SMART" id="SM00220">
    <property type="entry name" value="S_TKc"/>
    <property type="match status" value="1"/>
</dbReference>
<reference evidence="10 11" key="1">
    <citation type="submission" date="2012-08" db="EMBL/GenBank/DDBJ databases">
        <title>Oryza genome evolution.</title>
        <authorList>
            <person name="Wing R.A."/>
        </authorList>
    </citation>
    <scope>NUCLEOTIDE SEQUENCE</scope>
</reference>
<evidence type="ECO:0000256" key="3">
    <source>
        <dbReference type="ARBA" id="ARBA00022679"/>
    </source>
</evidence>
<dbReference type="Gene3D" id="1.10.510.10">
    <property type="entry name" value="Transferase(Phosphotransferase) domain 1"/>
    <property type="match status" value="1"/>
</dbReference>
<dbReference type="CDD" id="cd00054">
    <property type="entry name" value="EGF_CA"/>
    <property type="match status" value="1"/>
</dbReference>
<dbReference type="InterPro" id="IPR001881">
    <property type="entry name" value="EGF-like_Ca-bd_dom"/>
</dbReference>
<evidence type="ECO:0000256" key="6">
    <source>
        <dbReference type="ARBA" id="ARBA00022840"/>
    </source>
</evidence>
<proteinExistence type="predicted"/>
<keyword evidence="4" id="KW-0732">Signal</keyword>
<dbReference type="Pfam" id="PF00069">
    <property type="entry name" value="Pkinase"/>
    <property type="match status" value="1"/>
</dbReference>
<reference evidence="10" key="3">
    <citation type="submission" date="2015-04" db="UniProtKB">
        <authorList>
            <consortium name="EnsemblPlants"/>
        </authorList>
    </citation>
    <scope>IDENTIFICATION</scope>
</reference>
<accession>A0A0D9XVI8</accession>
<evidence type="ECO:0000313" key="10">
    <source>
        <dbReference type="EnsemblPlants" id="LPERR11G19770.1"/>
    </source>
</evidence>
<sequence length="506" mass="55843">MMPLQVQSMPPPNCPKMCGDVAIPYPFGITGAQNCSFPGEDEQFAVDCNHDYNPPRPFNGDYEITGVVLEKGELNVSYRNVPHICYSSRYTFQQNWASFELHGFLISQTANKYTAVGCSTLAMIIGNNTMPYLAGCISSCFAEQDVAPDNSSCTGRGCCQSELTPGLSFLNVTWGDGNITNFAYSFKKADLEHNEDYFSSISIPLVLDWAIRSNGTCPLESGKTANPVVPYGACVSEHSYCVNVTTNGHSNGYLCNCSDGYNGNPYLHGHGGCEDINECDPSIYKEHYPCPGGSCHNLQGGYECKCNFGRRKDRNNSNSCQAVLSKPAIAVIVRLAIAIESAEALDYMHSSAGQKILHGDVKPGNILLDDKFTPKVSDFGISRLMSIEKQHTNFIVGDMNYIDPVYMKTGILTEKSDVYSFGVVLLELITRKKARYDGNNSLPINFVRYYMTHSTAKEMFDDEITSPEAIDCLDMIGKIAFQCLKDDVNERPTMKQVLVHLNLEQS</sequence>
<evidence type="ECO:0000256" key="4">
    <source>
        <dbReference type="ARBA" id="ARBA00022729"/>
    </source>
</evidence>
<dbReference type="GO" id="GO:0005524">
    <property type="term" value="F:ATP binding"/>
    <property type="evidence" value="ECO:0007669"/>
    <property type="project" value="UniProtKB-KW"/>
</dbReference>
<name>A0A0D9XVI8_9ORYZ</name>
<dbReference type="Proteomes" id="UP000032180">
    <property type="component" value="Chromosome 11"/>
</dbReference>
<dbReference type="PROSITE" id="PS00108">
    <property type="entry name" value="PROTEIN_KINASE_ST"/>
    <property type="match status" value="1"/>
</dbReference>
<dbReference type="InterPro" id="IPR000719">
    <property type="entry name" value="Prot_kinase_dom"/>
</dbReference>
<keyword evidence="11" id="KW-1185">Reference proteome</keyword>
<dbReference type="GO" id="GO:0005509">
    <property type="term" value="F:calcium ion binding"/>
    <property type="evidence" value="ECO:0007669"/>
    <property type="project" value="InterPro"/>
</dbReference>
<dbReference type="InterPro" id="IPR018097">
    <property type="entry name" value="EGF_Ca-bd_CS"/>
</dbReference>
<evidence type="ECO:0000256" key="8">
    <source>
        <dbReference type="ARBA" id="ARBA00023180"/>
    </source>
</evidence>
<keyword evidence="6" id="KW-0067">ATP-binding</keyword>
<dbReference type="PANTHER" id="PTHR27005:SF468">
    <property type="entry name" value="OS01G0310500 PROTEIN"/>
    <property type="match status" value="1"/>
</dbReference>
<dbReference type="Gene3D" id="2.10.25.10">
    <property type="entry name" value="Laminin"/>
    <property type="match status" value="1"/>
</dbReference>
<comment type="subcellular location">
    <subcellularLocation>
        <location evidence="1">Membrane</location>
        <topology evidence="1">Single-pass type I membrane protein</topology>
    </subcellularLocation>
</comment>
<evidence type="ECO:0000259" key="9">
    <source>
        <dbReference type="PROSITE" id="PS50011"/>
    </source>
</evidence>